<accession>M5FWI5</accession>
<keyword evidence="4" id="KW-1185">Reference proteome</keyword>
<evidence type="ECO:0000313" key="3">
    <source>
        <dbReference type="EMBL" id="EJU00734.1"/>
    </source>
</evidence>
<evidence type="ECO:0000256" key="1">
    <source>
        <dbReference type="SAM" id="Coils"/>
    </source>
</evidence>
<dbReference type="OrthoDB" id="3365698at2759"/>
<keyword evidence="1" id="KW-0175">Coiled coil</keyword>
<gene>
    <name evidence="3" type="ORF">DACRYDRAFT_108797</name>
</gene>
<dbReference type="Proteomes" id="UP000030653">
    <property type="component" value="Unassembled WGS sequence"/>
</dbReference>
<name>M5FWI5_DACPD</name>
<proteinExistence type="predicted"/>
<evidence type="ECO:0000259" key="2">
    <source>
        <dbReference type="Pfam" id="PF12937"/>
    </source>
</evidence>
<sequence length="433" mass="48093">MASTQGSTAMPRTRTRAASLPAYMRTALAFLPIRSLGKTPQLVDVVKIEANPLPIPIRSVTMPPTVDHTSETERTMLAAEIEDLRRQMDALSSQLREKQIRLMRLASYLPDPPSLPIFASIPTSSFSPLRVQNFPPEILQNIFHHVVLSHPSARITLSQVCFYWRNCALSCPSLWSEITIPVRPSYTEGFVNTTTVAFQRAKASELRLHLTYELSDSVASSSITGPDYRLLDLALSRQHLWGTLELDVRDQLWTAPILDRLVDGLDGAHCPKLRAIDWKTGMKASPKFDLLLSRLLAGSNNLQRLSLQSHVDLVLPKPIPSLKSLVLQLGQRPPITQLRLFLQGLRGLVELTLPALDHEGPTPASPNGRTSTICLLELATLTIDITDDAADARFLRELDLPALNTLVLRPEDNVTAEHVHRVVQDRGWLLGVA</sequence>
<dbReference type="AlphaFoldDB" id="M5FWI5"/>
<dbReference type="STRING" id="1858805.M5FWI5"/>
<feature type="coiled-coil region" evidence="1">
    <location>
        <begin position="74"/>
        <end position="101"/>
    </location>
</feature>
<dbReference type="HOGENOM" id="CLU_633156_0_0_1"/>
<feature type="domain" description="F-box" evidence="2">
    <location>
        <begin position="135"/>
        <end position="180"/>
    </location>
</feature>
<dbReference type="RefSeq" id="XP_040627631.1">
    <property type="nucleotide sequence ID" value="XM_040768736.1"/>
</dbReference>
<dbReference type="InterPro" id="IPR001810">
    <property type="entry name" value="F-box_dom"/>
</dbReference>
<dbReference type="EMBL" id="JH795866">
    <property type="protein sequence ID" value="EJU00734.1"/>
    <property type="molecule type" value="Genomic_DNA"/>
</dbReference>
<dbReference type="InterPro" id="IPR036047">
    <property type="entry name" value="F-box-like_dom_sf"/>
</dbReference>
<organism evidence="3 4">
    <name type="scientific">Dacryopinax primogenitus (strain DJM 731)</name>
    <name type="common">Brown rot fungus</name>
    <dbReference type="NCBI Taxonomy" id="1858805"/>
    <lineage>
        <taxon>Eukaryota</taxon>
        <taxon>Fungi</taxon>
        <taxon>Dikarya</taxon>
        <taxon>Basidiomycota</taxon>
        <taxon>Agaricomycotina</taxon>
        <taxon>Dacrymycetes</taxon>
        <taxon>Dacrymycetales</taxon>
        <taxon>Dacrymycetaceae</taxon>
        <taxon>Dacryopinax</taxon>
    </lineage>
</organism>
<evidence type="ECO:0000313" key="4">
    <source>
        <dbReference type="Proteomes" id="UP000030653"/>
    </source>
</evidence>
<dbReference type="SUPFAM" id="SSF81383">
    <property type="entry name" value="F-box domain"/>
    <property type="match status" value="1"/>
</dbReference>
<dbReference type="InterPro" id="IPR032675">
    <property type="entry name" value="LRR_dom_sf"/>
</dbReference>
<dbReference type="Pfam" id="PF12937">
    <property type="entry name" value="F-box-like"/>
    <property type="match status" value="1"/>
</dbReference>
<reference evidence="3 4" key="1">
    <citation type="journal article" date="2012" name="Science">
        <title>The Paleozoic origin of enzymatic lignin decomposition reconstructed from 31 fungal genomes.</title>
        <authorList>
            <person name="Floudas D."/>
            <person name="Binder M."/>
            <person name="Riley R."/>
            <person name="Barry K."/>
            <person name="Blanchette R.A."/>
            <person name="Henrissat B."/>
            <person name="Martinez A.T."/>
            <person name="Otillar R."/>
            <person name="Spatafora J.W."/>
            <person name="Yadav J.S."/>
            <person name="Aerts A."/>
            <person name="Benoit I."/>
            <person name="Boyd A."/>
            <person name="Carlson A."/>
            <person name="Copeland A."/>
            <person name="Coutinho P.M."/>
            <person name="de Vries R.P."/>
            <person name="Ferreira P."/>
            <person name="Findley K."/>
            <person name="Foster B."/>
            <person name="Gaskell J."/>
            <person name="Glotzer D."/>
            <person name="Gorecki P."/>
            <person name="Heitman J."/>
            <person name="Hesse C."/>
            <person name="Hori C."/>
            <person name="Igarashi K."/>
            <person name="Jurgens J.A."/>
            <person name="Kallen N."/>
            <person name="Kersten P."/>
            <person name="Kohler A."/>
            <person name="Kuees U."/>
            <person name="Kumar T.K.A."/>
            <person name="Kuo A."/>
            <person name="LaButti K."/>
            <person name="Larrondo L.F."/>
            <person name="Lindquist E."/>
            <person name="Ling A."/>
            <person name="Lombard V."/>
            <person name="Lucas S."/>
            <person name="Lundell T."/>
            <person name="Martin R."/>
            <person name="McLaughlin D.J."/>
            <person name="Morgenstern I."/>
            <person name="Morin E."/>
            <person name="Murat C."/>
            <person name="Nagy L.G."/>
            <person name="Nolan M."/>
            <person name="Ohm R.A."/>
            <person name="Patyshakuliyeva A."/>
            <person name="Rokas A."/>
            <person name="Ruiz-Duenas F.J."/>
            <person name="Sabat G."/>
            <person name="Salamov A."/>
            <person name="Samejima M."/>
            <person name="Schmutz J."/>
            <person name="Slot J.C."/>
            <person name="St John F."/>
            <person name="Stenlid J."/>
            <person name="Sun H."/>
            <person name="Sun S."/>
            <person name="Syed K."/>
            <person name="Tsang A."/>
            <person name="Wiebenga A."/>
            <person name="Young D."/>
            <person name="Pisabarro A."/>
            <person name="Eastwood D.C."/>
            <person name="Martin F."/>
            <person name="Cullen D."/>
            <person name="Grigoriev I.V."/>
            <person name="Hibbett D.S."/>
        </authorList>
    </citation>
    <scope>NUCLEOTIDE SEQUENCE [LARGE SCALE GENOMIC DNA]</scope>
    <source>
        <strain evidence="3 4">DJM-731 SS1</strain>
    </source>
</reference>
<dbReference type="GeneID" id="63683798"/>
<dbReference type="Gene3D" id="3.80.10.10">
    <property type="entry name" value="Ribonuclease Inhibitor"/>
    <property type="match status" value="1"/>
</dbReference>
<protein>
    <recommendedName>
        <fullName evidence="2">F-box domain-containing protein</fullName>
    </recommendedName>
</protein>